<evidence type="ECO:0000313" key="2">
    <source>
        <dbReference type="WBParaSite" id="PS1159_v2.g5054.t1"/>
    </source>
</evidence>
<sequence length="105" mass="11648">DSVALRFRVGGTFSNRMGIIKDGWSRCAEDAIIASTQPGFYTTDLIASSLFIKFIEAPERLQQLFIGGDRKEFGASSNATIKIQTSEKSIELFVPKNLRVNMESL</sequence>
<dbReference type="Proteomes" id="UP000887580">
    <property type="component" value="Unplaced"/>
</dbReference>
<name>A0AC35GG86_9BILA</name>
<proteinExistence type="predicted"/>
<accession>A0AC35GG86</accession>
<organism evidence="1 2">
    <name type="scientific">Panagrolaimus sp. PS1159</name>
    <dbReference type="NCBI Taxonomy" id="55785"/>
    <lineage>
        <taxon>Eukaryota</taxon>
        <taxon>Metazoa</taxon>
        <taxon>Ecdysozoa</taxon>
        <taxon>Nematoda</taxon>
        <taxon>Chromadorea</taxon>
        <taxon>Rhabditida</taxon>
        <taxon>Tylenchina</taxon>
        <taxon>Panagrolaimomorpha</taxon>
        <taxon>Panagrolaimoidea</taxon>
        <taxon>Panagrolaimidae</taxon>
        <taxon>Panagrolaimus</taxon>
    </lineage>
</organism>
<reference evidence="2" key="1">
    <citation type="submission" date="2022-11" db="UniProtKB">
        <authorList>
            <consortium name="WormBaseParasite"/>
        </authorList>
    </citation>
    <scope>IDENTIFICATION</scope>
</reference>
<protein>
    <submittedName>
        <fullName evidence="2">Uncharacterized protein</fullName>
    </submittedName>
</protein>
<evidence type="ECO:0000313" key="1">
    <source>
        <dbReference type="Proteomes" id="UP000887580"/>
    </source>
</evidence>
<dbReference type="WBParaSite" id="PS1159_v2.g5054.t1">
    <property type="protein sequence ID" value="PS1159_v2.g5054.t1"/>
    <property type="gene ID" value="PS1159_v2.g5054"/>
</dbReference>